<evidence type="ECO:0000256" key="1">
    <source>
        <dbReference type="SAM" id="SignalP"/>
    </source>
</evidence>
<proteinExistence type="predicted"/>
<organism evidence="2">
    <name type="scientific">Blumeria graminis f. sp. tritici 96224</name>
    <dbReference type="NCBI Taxonomy" id="1268274"/>
    <lineage>
        <taxon>Eukaryota</taxon>
        <taxon>Fungi</taxon>
        <taxon>Dikarya</taxon>
        <taxon>Ascomycota</taxon>
        <taxon>Pezizomycotina</taxon>
        <taxon>Leotiomycetes</taxon>
        <taxon>Erysiphales</taxon>
        <taxon>Erysiphaceae</taxon>
        <taxon>Blumeria</taxon>
    </lineage>
</organism>
<sequence>MKIFGLISFAAILNHLTPVLAASSYVCGQSFIHGYYIQYAFDEAHELKLRNNEQNYGTNELFAVGNYKDQYEQDNEIINVTVKVGGTINKEILWVKALVKGEEIKCKPATKEPKQSSAASWST</sequence>
<dbReference type="AlphaFoldDB" id="A0A381L621"/>
<feature type="chain" id="PRO_5016582668" evidence="1">
    <location>
        <begin position="22"/>
        <end position="123"/>
    </location>
</feature>
<reference evidence="2" key="1">
    <citation type="submission" date="2018-07" db="EMBL/GenBank/DDBJ databases">
        <authorList>
            <person name="Quirk P.G."/>
            <person name="Krulwich T.A."/>
        </authorList>
    </citation>
    <scope>NUCLEOTIDE SEQUENCE</scope>
    <source>
        <strain evidence="2">96224</strain>
    </source>
</reference>
<evidence type="ECO:0000313" key="2">
    <source>
        <dbReference type="EMBL" id="SUZ09355.1"/>
    </source>
</evidence>
<dbReference type="EMBL" id="UIGY01000047">
    <property type="protein sequence ID" value="SUZ09355.1"/>
    <property type="molecule type" value="Genomic_DNA"/>
</dbReference>
<feature type="signal peptide" evidence="1">
    <location>
        <begin position="1"/>
        <end position="21"/>
    </location>
</feature>
<name>A0A381L621_BLUGR</name>
<gene>
    <name evidence="2" type="ORF">BGT96224V2_LOCUS2525</name>
</gene>
<accession>A0A381L621</accession>
<keyword evidence="1" id="KW-0732">Signal</keyword>
<protein>
    <submittedName>
        <fullName evidence="2">Bgt_avrF2_12</fullName>
    </submittedName>
</protein>